<dbReference type="InterPro" id="IPR028082">
    <property type="entry name" value="Peripla_BP_I"/>
</dbReference>
<reference evidence="5 6" key="1">
    <citation type="submission" date="2018-08" db="EMBL/GenBank/DDBJ databases">
        <title>Genomic Encyclopedia of Type Strains, Phase III (KMG-III): the genomes of soil and plant-associated and newly described type strains.</title>
        <authorList>
            <person name="Whitman W."/>
        </authorList>
    </citation>
    <scope>NUCLEOTIDE SEQUENCE [LARGE SCALE GENOMIC DNA]</scope>
    <source>
        <strain evidence="5 6">CGMCC 1.10966</strain>
    </source>
</reference>
<evidence type="ECO:0000259" key="4">
    <source>
        <dbReference type="PROSITE" id="PS50932"/>
    </source>
</evidence>
<dbReference type="EMBL" id="QTTN01000011">
    <property type="protein sequence ID" value="REE86215.1"/>
    <property type="molecule type" value="Genomic_DNA"/>
</dbReference>
<dbReference type="GO" id="GO:0000976">
    <property type="term" value="F:transcription cis-regulatory region binding"/>
    <property type="evidence" value="ECO:0007669"/>
    <property type="project" value="TreeGrafter"/>
</dbReference>
<keyword evidence="3" id="KW-0804">Transcription</keyword>
<dbReference type="Gene3D" id="1.10.260.40">
    <property type="entry name" value="lambda repressor-like DNA-binding domains"/>
    <property type="match status" value="1"/>
</dbReference>
<dbReference type="Pfam" id="PF00356">
    <property type="entry name" value="LacI"/>
    <property type="match status" value="1"/>
</dbReference>
<gene>
    <name evidence="5" type="ORF">A8990_111112</name>
</gene>
<dbReference type="PRINTS" id="PR00036">
    <property type="entry name" value="HTHLACI"/>
</dbReference>
<sequence length="345" mass="36806">MMKATIYDVAREAGVSIAAVSQVINGKGKISEERRAAIVSVMEKLNYKPSVIAAALTGKKTYTLGLLVPDISNPFFAEIARAVEDQGSLHGYSIVICSTDNRDERGENYLSLLEQKSVDGIIIGTGMGGKDMLEKLLAKSVPIAAIAREMSGYDVETVVINDYEGGRLAARHLIELGHTRMAVLAESAKIPSSQERIRGFRDELAAAGLELPPEAVRASERDLVKDGKRNAAALLDSAERPTALFCCNDLLAIGALQGAKELGLRVPEDVSVVGFDNTILASVTDPALTTIAQPTDKLGQLAVDLILGKYEAEPPKQTGASKQRIVLEPALIVRQSTSQPAGRSN</sequence>
<dbReference type="Gene3D" id="3.40.50.2300">
    <property type="match status" value="2"/>
</dbReference>
<dbReference type="Proteomes" id="UP000256304">
    <property type="component" value="Unassembled WGS sequence"/>
</dbReference>
<feature type="domain" description="HTH lacI-type" evidence="4">
    <location>
        <begin position="4"/>
        <end position="58"/>
    </location>
</feature>
<proteinExistence type="predicted"/>
<organism evidence="5 6">
    <name type="scientific">Paenibacillus taihuensis</name>
    <dbReference type="NCBI Taxonomy" id="1156355"/>
    <lineage>
        <taxon>Bacteria</taxon>
        <taxon>Bacillati</taxon>
        <taxon>Bacillota</taxon>
        <taxon>Bacilli</taxon>
        <taxon>Bacillales</taxon>
        <taxon>Paenibacillaceae</taxon>
        <taxon>Paenibacillus</taxon>
    </lineage>
</organism>
<dbReference type="PANTHER" id="PTHR30146">
    <property type="entry name" value="LACI-RELATED TRANSCRIPTIONAL REPRESSOR"/>
    <property type="match status" value="1"/>
</dbReference>
<dbReference type="AlphaFoldDB" id="A0A3D9S6Z1"/>
<evidence type="ECO:0000313" key="6">
    <source>
        <dbReference type="Proteomes" id="UP000256304"/>
    </source>
</evidence>
<protein>
    <submittedName>
        <fullName evidence="5">LacI family transcriptional regulator</fullName>
    </submittedName>
</protein>
<dbReference type="InterPro" id="IPR046335">
    <property type="entry name" value="LacI/GalR-like_sensor"/>
</dbReference>
<dbReference type="SMART" id="SM00354">
    <property type="entry name" value="HTH_LACI"/>
    <property type="match status" value="1"/>
</dbReference>
<evidence type="ECO:0000313" key="5">
    <source>
        <dbReference type="EMBL" id="REE86215.1"/>
    </source>
</evidence>
<evidence type="ECO:0000256" key="1">
    <source>
        <dbReference type="ARBA" id="ARBA00023015"/>
    </source>
</evidence>
<dbReference type="PROSITE" id="PS00356">
    <property type="entry name" value="HTH_LACI_1"/>
    <property type="match status" value="1"/>
</dbReference>
<dbReference type="CDD" id="cd01392">
    <property type="entry name" value="HTH_LacI"/>
    <property type="match status" value="1"/>
</dbReference>
<dbReference type="PANTHER" id="PTHR30146:SF147">
    <property type="entry name" value="HTH-TYPE TRANSCRIPTIONAL REGULATOR DEGA"/>
    <property type="match status" value="1"/>
</dbReference>
<keyword evidence="1" id="KW-0805">Transcription regulation</keyword>
<dbReference type="GO" id="GO:0003700">
    <property type="term" value="F:DNA-binding transcription factor activity"/>
    <property type="evidence" value="ECO:0007669"/>
    <property type="project" value="TreeGrafter"/>
</dbReference>
<dbReference type="SUPFAM" id="SSF47413">
    <property type="entry name" value="lambda repressor-like DNA-binding domains"/>
    <property type="match status" value="1"/>
</dbReference>
<keyword evidence="6" id="KW-1185">Reference proteome</keyword>
<keyword evidence="2" id="KW-0238">DNA-binding</keyword>
<dbReference type="PROSITE" id="PS50932">
    <property type="entry name" value="HTH_LACI_2"/>
    <property type="match status" value="1"/>
</dbReference>
<dbReference type="InterPro" id="IPR000843">
    <property type="entry name" value="HTH_LacI"/>
</dbReference>
<name>A0A3D9S6Z1_9BACL</name>
<dbReference type="InterPro" id="IPR010982">
    <property type="entry name" value="Lambda_DNA-bd_dom_sf"/>
</dbReference>
<evidence type="ECO:0000256" key="3">
    <source>
        <dbReference type="ARBA" id="ARBA00023163"/>
    </source>
</evidence>
<dbReference type="CDD" id="cd06267">
    <property type="entry name" value="PBP1_LacI_sugar_binding-like"/>
    <property type="match status" value="1"/>
</dbReference>
<dbReference type="Pfam" id="PF13377">
    <property type="entry name" value="Peripla_BP_3"/>
    <property type="match status" value="1"/>
</dbReference>
<evidence type="ECO:0000256" key="2">
    <source>
        <dbReference type="ARBA" id="ARBA00023125"/>
    </source>
</evidence>
<comment type="caution">
    <text evidence="5">The sequence shown here is derived from an EMBL/GenBank/DDBJ whole genome shotgun (WGS) entry which is preliminary data.</text>
</comment>
<dbReference type="SUPFAM" id="SSF53822">
    <property type="entry name" value="Periplasmic binding protein-like I"/>
    <property type="match status" value="1"/>
</dbReference>
<accession>A0A3D9S6Z1</accession>